<comment type="subcellular location">
    <subcellularLocation>
        <location evidence="1">Periplasm</location>
    </subcellularLocation>
</comment>
<dbReference type="InterPro" id="IPR012480">
    <property type="entry name" value="Hepar_II_III_C"/>
</dbReference>
<dbReference type="AlphaFoldDB" id="A0A7W9STF4"/>
<protein>
    <recommendedName>
        <fullName evidence="5">Heparinase II/III-like C-terminal domain-containing protein</fullName>
    </recommendedName>
</protein>
<keyword evidence="4" id="KW-0456">Lyase</keyword>
<keyword evidence="7" id="KW-1185">Reference proteome</keyword>
<dbReference type="GO" id="GO:0016829">
    <property type="term" value="F:lyase activity"/>
    <property type="evidence" value="ECO:0007669"/>
    <property type="project" value="UniProtKB-KW"/>
</dbReference>
<evidence type="ECO:0000313" key="6">
    <source>
        <dbReference type="EMBL" id="MBB6052526.1"/>
    </source>
</evidence>
<evidence type="ECO:0000256" key="1">
    <source>
        <dbReference type="ARBA" id="ARBA00004418"/>
    </source>
</evidence>
<dbReference type="Gene3D" id="2.70.98.70">
    <property type="match status" value="1"/>
</dbReference>
<keyword evidence="2" id="KW-0732">Signal</keyword>
<proteinExistence type="predicted"/>
<gene>
    <name evidence="6" type="ORF">HNQ39_004347</name>
</gene>
<dbReference type="RefSeq" id="WP_184201717.1">
    <property type="nucleotide sequence ID" value="NZ_JACHGW010000004.1"/>
</dbReference>
<dbReference type="Pfam" id="PF07940">
    <property type="entry name" value="Hepar_II_III_C"/>
    <property type="match status" value="1"/>
</dbReference>
<dbReference type="GO" id="GO:0042597">
    <property type="term" value="C:periplasmic space"/>
    <property type="evidence" value="ECO:0007669"/>
    <property type="project" value="UniProtKB-SubCell"/>
</dbReference>
<dbReference type="EMBL" id="JACHGW010000004">
    <property type="protein sequence ID" value="MBB6052526.1"/>
    <property type="molecule type" value="Genomic_DNA"/>
</dbReference>
<evidence type="ECO:0000256" key="3">
    <source>
        <dbReference type="ARBA" id="ARBA00022764"/>
    </source>
</evidence>
<reference evidence="6 7" key="1">
    <citation type="submission" date="2020-08" db="EMBL/GenBank/DDBJ databases">
        <title>Genomic Encyclopedia of Type Strains, Phase IV (KMG-IV): sequencing the most valuable type-strain genomes for metagenomic binning, comparative biology and taxonomic classification.</title>
        <authorList>
            <person name="Goeker M."/>
        </authorList>
    </citation>
    <scope>NUCLEOTIDE SEQUENCE [LARGE SCALE GENOMIC DNA]</scope>
    <source>
        <strain evidence="6 7">DSM 23562</strain>
    </source>
</reference>
<evidence type="ECO:0000256" key="4">
    <source>
        <dbReference type="ARBA" id="ARBA00023239"/>
    </source>
</evidence>
<dbReference type="InterPro" id="IPR008929">
    <property type="entry name" value="Chondroitin_lyas"/>
</dbReference>
<name>A0A7W9STF4_ARMRO</name>
<dbReference type="Proteomes" id="UP000520814">
    <property type="component" value="Unassembled WGS sequence"/>
</dbReference>
<dbReference type="PANTHER" id="PTHR39210:SF1">
    <property type="entry name" value="HEPARIN-SULFATE LYASE"/>
    <property type="match status" value="1"/>
</dbReference>
<dbReference type="PANTHER" id="PTHR39210">
    <property type="entry name" value="HEPARIN-SULFATE LYASE"/>
    <property type="match status" value="1"/>
</dbReference>
<comment type="caution">
    <text evidence="6">The sequence shown here is derived from an EMBL/GenBank/DDBJ whole genome shotgun (WGS) entry which is preliminary data.</text>
</comment>
<feature type="domain" description="Heparinase II/III-like C-terminal" evidence="5">
    <location>
        <begin position="513"/>
        <end position="577"/>
    </location>
</feature>
<sequence length="806" mass="88495">MKQASTRSVFLPAALVRRAQANAAKFPFAKAIRDQIVAAAQPWRSLTDEHLYGLFFGNTIKRSWMVWSNGYCPSCKKSVPMYTWKMDALKEPWKVRCPHCSDAFPKNDFGAFYKSGLDEKGVFDPKRADRKLLVNPDGPPGFGVDDGEGYVEGDKRWRFIGAYLVYGQWKQAVHGGIVALSAAYAVTGDTHYAHQAGVLLARVAELYPTHDFGKEGVMYEGPPRSGYVSTWHDACVETRELALAYDRVREALAKDKALAAFLKKPAPADVLRQIEDGILRDPQKNLDKIYSNYPQTELTVAILKTVEGWPGNRAEILALLDKTLEKATAVDGMTGEKGLTGYSVYATSGIATVLALYARIDPSFLPDLLRRNPRIGEMFRFPLDTWCLGQFYPRIGDCGTFAAPSPTYCGVSFSTNPGVGASMFDFLGRLYAATGEIGFVQALHHANGRKTENLPHDLFAESPTAFQKQVSAVIAQYGPTPKLASVNKKEWHLAILRGGAGKHERALWLDYDSGGYHHHSDGLNLGLFAYGLDLLPDFGYPPVQFGGWGAPRALWYTMAAAHNTVVVDGKDQKRVSAAITERAGYEGLPAGKTTLWRSEKTWQAVRAEGAALYGIECYERTVGMAELPGGGFYVVDFFRVTGGQDHAYFLHSGYGTVSTQGLSLTPGPDYGNKTQTRAFRTDPTPKSGWSVVWALDDRFKTRPKDAPTVHLKLTSLTENASAGLCESWVAPGNYNTDTDGEWIPTLLVRRQGAAPLDSLFISVLEPYEGAGGSKIRQIHRVGETVEVTLRDGTVHAWDALSGKRGS</sequence>
<evidence type="ECO:0000313" key="7">
    <source>
        <dbReference type="Proteomes" id="UP000520814"/>
    </source>
</evidence>
<accession>A0A7W9STF4</accession>
<evidence type="ECO:0000259" key="5">
    <source>
        <dbReference type="Pfam" id="PF07940"/>
    </source>
</evidence>
<evidence type="ECO:0000256" key="2">
    <source>
        <dbReference type="ARBA" id="ARBA00022729"/>
    </source>
</evidence>
<dbReference type="Gene3D" id="1.50.10.100">
    <property type="entry name" value="Chondroitin AC/alginate lyase"/>
    <property type="match status" value="1"/>
</dbReference>
<organism evidence="6 7">
    <name type="scientific">Armatimonas rosea</name>
    <dbReference type="NCBI Taxonomy" id="685828"/>
    <lineage>
        <taxon>Bacteria</taxon>
        <taxon>Bacillati</taxon>
        <taxon>Armatimonadota</taxon>
        <taxon>Armatimonadia</taxon>
        <taxon>Armatimonadales</taxon>
        <taxon>Armatimonadaceae</taxon>
        <taxon>Armatimonas</taxon>
    </lineage>
</organism>
<keyword evidence="3" id="KW-0574">Periplasm</keyword>